<sequence>MCNRENCIFVVLQVYLSHFQVSKSIITSQWTNNKTFLCYMNKVKKRMGSHTNSSDVNDNYWKFKGYALACAIAFVTFSNNFTNSFITIAMPPKRKTQPHPSALNAKRRLHRKEDDDDIQEIPADADPRLFVDYEEEDES</sequence>
<dbReference type="Proteomes" id="UP000298663">
    <property type="component" value="Unassembled WGS sequence"/>
</dbReference>
<accession>A0A4U5NYV0</accession>
<name>A0A4U5NYV0_STECR</name>
<keyword evidence="3" id="KW-1185">Reference proteome</keyword>
<proteinExistence type="predicted"/>
<dbReference type="AlphaFoldDB" id="A0A4U5NYV0"/>
<gene>
    <name evidence="2" type="ORF">L596_012923</name>
</gene>
<reference evidence="2 3" key="2">
    <citation type="journal article" date="2019" name="G3 (Bethesda)">
        <title>Hybrid Assembly of the Genome of the Entomopathogenic Nematode Steinernema carpocapsae Identifies the X-Chromosome.</title>
        <authorList>
            <person name="Serra L."/>
            <person name="Macchietto M."/>
            <person name="Macias-Munoz A."/>
            <person name="McGill C.J."/>
            <person name="Rodriguez I.M."/>
            <person name="Rodriguez B."/>
            <person name="Murad R."/>
            <person name="Mortazavi A."/>
        </authorList>
    </citation>
    <scope>NUCLEOTIDE SEQUENCE [LARGE SCALE GENOMIC DNA]</scope>
    <source>
        <strain evidence="2 3">ALL</strain>
    </source>
</reference>
<reference evidence="2 3" key="1">
    <citation type="journal article" date="2015" name="Genome Biol.">
        <title>Comparative genomics of Steinernema reveals deeply conserved gene regulatory networks.</title>
        <authorList>
            <person name="Dillman A.R."/>
            <person name="Macchietto M."/>
            <person name="Porter C.F."/>
            <person name="Rogers A."/>
            <person name="Williams B."/>
            <person name="Antoshechkin I."/>
            <person name="Lee M.M."/>
            <person name="Goodwin Z."/>
            <person name="Lu X."/>
            <person name="Lewis E.E."/>
            <person name="Goodrich-Blair H."/>
            <person name="Stock S.P."/>
            <person name="Adams B.J."/>
            <person name="Sternberg P.W."/>
            <person name="Mortazavi A."/>
        </authorList>
    </citation>
    <scope>NUCLEOTIDE SEQUENCE [LARGE SCALE GENOMIC DNA]</scope>
    <source>
        <strain evidence="2 3">ALL</strain>
    </source>
</reference>
<dbReference type="EMBL" id="AZBU02000003">
    <property type="protein sequence ID" value="TKR88722.1"/>
    <property type="molecule type" value="Genomic_DNA"/>
</dbReference>
<comment type="caution">
    <text evidence="2">The sequence shown here is derived from an EMBL/GenBank/DDBJ whole genome shotgun (WGS) entry which is preliminary data.</text>
</comment>
<evidence type="ECO:0000313" key="2">
    <source>
        <dbReference type="EMBL" id="TKR88722.1"/>
    </source>
</evidence>
<evidence type="ECO:0000313" key="3">
    <source>
        <dbReference type="Proteomes" id="UP000298663"/>
    </source>
</evidence>
<organism evidence="2 3">
    <name type="scientific">Steinernema carpocapsae</name>
    <name type="common">Entomopathogenic nematode</name>
    <dbReference type="NCBI Taxonomy" id="34508"/>
    <lineage>
        <taxon>Eukaryota</taxon>
        <taxon>Metazoa</taxon>
        <taxon>Ecdysozoa</taxon>
        <taxon>Nematoda</taxon>
        <taxon>Chromadorea</taxon>
        <taxon>Rhabditida</taxon>
        <taxon>Tylenchina</taxon>
        <taxon>Panagrolaimomorpha</taxon>
        <taxon>Strongyloidoidea</taxon>
        <taxon>Steinernematidae</taxon>
        <taxon>Steinernema</taxon>
    </lineage>
</organism>
<evidence type="ECO:0000256" key="1">
    <source>
        <dbReference type="SAM" id="MobiDB-lite"/>
    </source>
</evidence>
<feature type="region of interest" description="Disordered" evidence="1">
    <location>
        <begin position="91"/>
        <end position="139"/>
    </location>
</feature>
<protein>
    <submittedName>
        <fullName evidence="2">Uncharacterized protein</fullName>
    </submittedName>
</protein>